<dbReference type="EC" id="2.4.-.-" evidence="3"/>
<keyword evidence="3" id="KW-0808">Transferase</keyword>
<name>A0A449BLH1_9MOLU</name>
<dbReference type="AlphaFoldDB" id="A0A449BLH1"/>
<organism evidence="3 4">
    <name type="scientific">Acholeplasma hippikon</name>
    <dbReference type="NCBI Taxonomy" id="264636"/>
    <lineage>
        <taxon>Bacteria</taxon>
        <taxon>Bacillati</taxon>
        <taxon>Mycoplasmatota</taxon>
        <taxon>Mollicutes</taxon>
        <taxon>Acholeplasmatales</taxon>
        <taxon>Acholeplasmataceae</taxon>
        <taxon>Acholeplasma</taxon>
    </lineage>
</organism>
<dbReference type="InterPro" id="IPR001173">
    <property type="entry name" value="Glyco_trans_2-like"/>
</dbReference>
<proteinExistence type="predicted"/>
<protein>
    <submittedName>
        <fullName evidence="3">dTDP-Rha:alpha-D-GlcNAc-pyrophosphate polyprenol, alpha-3-L-rhamnosyltransferase</fullName>
        <ecNumber evidence="3">2.4.-.-</ecNumber>
    </submittedName>
</protein>
<dbReference type="STRING" id="1408416.GCA_000702765_00524"/>
<dbReference type="CDD" id="cd04186">
    <property type="entry name" value="GT_2_like_c"/>
    <property type="match status" value="1"/>
</dbReference>
<dbReference type="RefSeq" id="WP_035368763.1">
    <property type="nucleotide sequence ID" value="NZ_LR215050.1"/>
</dbReference>
<evidence type="ECO:0000256" key="1">
    <source>
        <dbReference type="SAM" id="Phobius"/>
    </source>
</evidence>
<dbReference type="KEGG" id="ahk:NCTC10172_01360"/>
<dbReference type="SUPFAM" id="SSF53448">
    <property type="entry name" value="Nucleotide-diphospho-sugar transferases"/>
    <property type="match status" value="1"/>
</dbReference>
<dbReference type="GO" id="GO:0016757">
    <property type="term" value="F:glycosyltransferase activity"/>
    <property type="evidence" value="ECO:0007669"/>
    <property type="project" value="UniProtKB-KW"/>
</dbReference>
<dbReference type="EMBL" id="LR215050">
    <property type="protein sequence ID" value="VEU83285.1"/>
    <property type="molecule type" value="Genomic_DNA"/>
</dbReference>
<keyword evidence="3" id="KW-0328">Glycosyltransferase</keyword>
<accession>A0A449BLH1</accession>
<dbReference type="Proteomes" id="UP000290909">
    <property type="component" value="Chromosome"/>
</dbReference>
<dbReference type="Pfam" id="PF00535">
    <property type="entry name" value="Glycos_transf_2"/>
    <property type="match status" value="1"/>
</dbReference>
<keyword evidence="1" id="KW-0812">Transmembrane</keyword>
<gene>
    <name evidence="3" type="primary">wbbL</name>
    <name evidence="3" type="ORF">NCTC10172_01360</name>
</gene>
<evidence type="ECO:0000313" key="4">
    <source>
        <dbReference type="Proteomes" id="UP000290909"/>
    </source>
</evidence>
<feature type="transmembrane region" description="Helical" evidence="1">
    <location>
        <begin position="260"/>
        <end position="279"/>
    </location>
</feature>
<dbReference type="PANTHER" id="PTHR43179:SF7">
    <property type="entry name" value="RHAMNOSYLTRANSFERASE WBBL"/>
    <property type="match status" value="1"/>
</dbReference>
<dbReference type="InterPro" id="IPR029044">
    <property type="entry name" value="Nucleotide-diphossugar_trans"/>
</dbReference>
<dbReference type="Gene3D" id="3.90.550.10">
    <property type="entry name" value="Spore Coat Polysaccharide Biosynthesis Protein SpsA, Chain A"/>
    <property type="match status" value="1"/>
</dbReference>
<reference evidence="3 4" key="1">
    <citation type="submission" date="2019-01" db="EMBL/GenBank/DDBJ databases">
        <authorList>
            <consortium name="Pathogen Informatics"/>
        </authorList>
    </citation>
    <scope>NUCLEOTIDE SEQUENCE [LARGE SCALE GENOMIC DNA]</scope>
    <source>
        <strain evidence="3 4">NCTC10172</strain>
    </source>
</reference>
<keyword evidence="1" id="KW-1133">Transmembrane helix</keyword>
<keyword evidence="1" id="KW-0472">Membrane</keyword>
<dbReference type="PANTHER" id="PTHR43179">
    <property type="entry name" value="RHAMNOSYLTRANSFERASE WBBL"/>
    <property type="match status" value="1"/>
</dbReference>
<sequence length="290" mass="34067">MKKPLLISYIIVNYNTYTYTSECVNSIINNKSNEYNYEIIIVDNGSTDNSYELLRQEFRLNCSVQFIKSNQNIGFGRANNLAVENSNGEILIFTNSDTNLLNTDVRLVVEKFRRIKNVGQLGVKILNTDLSIQTIGFKKPSLINDFKLNFLFWNFNFVKKIRFKSRKNKGLIKVDWVSGAFFIMYKHVFIKIGGFDPNIFMYSEDLDLSTRLIKQGYNNYVFDEVTVVHHHGKSSTFSLKKKIKEKKNYLYVLKKNRISFFPNMIFLMHIIHIYILYIVKKMVNLFRGDK</sequence>
<evidence type="ECO:0000313" key="3">
    <source>
        <dbReference type="EMBL" id="VEU83285.1"/>
    </source>
</evidence>
<keyword evidence="4" id="KW-1185">Reference proteome</keyword>
<evidence type="ECO:0000259" key="2">
    <source>
        <dbReference type="Pfam" id="PF00535"/>
    </source>
</evidence>
<feature type="domain" description="Glycosyltransferase 2-like" evidence="2">
    <location>
        <begin position="8"/>
        <end position="188"/>
    </location>
</feature>